<reference evidence="2 3" key="1">
    <citation type="journal article" date="2019" name="Int. J. Syst. Evol. Microbiol.">
        <title>The Global Catalogue of Microorganisms (GCM) 10K type strain sequencing project: providing services to taxonomists for standard genome sequencing and annotation.</title>
        <authorList>
            <consortium name="The Broad Institute Genomics Platform"/>
            <consortium name="The Broad Institute Genome Sequencing Center for Infectious Disease"/>
            <person name="Wu L."/>
            <person name="Ma J."/>
        </authorList>
    </citation>
    <scope>NUCLEOTIDE SEQUENCE [LARGE SCALE GENOMIC DNA]</scope>
    <source>
        <strain evidence="2 3">CGMCC 1.12124</strain>
    </source>
</reference>
<dbReference type="RefSeq" id="WP_256412191.1">
    <property type="nucleotide sequence ID" value="NZ_JANHDM010000008.1"/>
</dbReference>
<dbReference type="EMBL" id="JBHSKY010000007">
    <property type="protein sequence ID" value="MFC5278567.1"/>
    <property type="molecule type" value="Genomic_DNA"/>
</dbReference>
<evidence type="ECO:0000313" key="2">
    <source>
        <dbReference type="EMBL" id="MFC5278567.1"/>
    </source>
</evidence>
<dbReference type="SUPFAM" id="SSF51735">
    <property type="entry name" value="NAD(P)-binding Rossmann-fold domains"/>
    <property type="match status" value="1"/>
</dbReference>
<dbReference type="NCBIfam" id="NF004846">
    <property type="entry name" value="PRK06197.1"/>
    <property type="match status" value="1"/>
</dbReference>
<name>A0ABD5R142_9EURY</name>
<protein>
    <submittedName>
        <fullName evidence="2">Oxidoreductase</fullName>
    </submittedName>
</protein>
<dbReference type="InterPro" id="IPR036291">
    <property type="entry name" value="NAD(P)-bd_dom_sf"/>
</dbReference>
<organism evidence="2 3">
    <name type="scientific">Halorubrum rubrum</name>
    <dbReference type="NCBI Taxonomy" id="1126240"/>
    <lineage>
        <taxon>Archaea</taxon>
        <taxon>Methanobacteriati</taxon>
        <taxon>Methanobacteriota</taxon>
        <taxon>Stenosarchaea group</taxon>
        <taxon>Halobacteria</taxon>
        <taxon>Halobacteriales</taxon>
        <taxon>Haloferacaceae</taxon>
        <taxon>Halorubrum</taxon>
    </lineage>
</organism>
<proteinExistence type="predicted"/>
<evidence type="ECO:0000256" key="1">
    <source>
        <dbReference type="ARBA" id="ARBA00023002"/>
    </source>
</evidence>
<gene>
    <name evidence="2" type="ORF">ACFPM1_07330</name>
</gene>
<dbReference type="Gene3D" id="3.40.50.720">
    <property type="entry name" value="NAD(P)-binding Rossmann-like Domain"/>
    <property type="match status" value="1"/>
</dbReference>
<keyword evidence="3" id="KW-1185">Reference proteome</keyword>
<comment type="caution">
    <text evidence="2">The sequence shown here is derived from an EMBL/GenBank/DDBJ whole genome shotgun (WGS) entry which is preliminary data.</text>
</comment>
<dbReference type="PANTHER" id="PTHR43157">
    <property type="entry name" value="PHOSPHATIDYLINOSITOL-GLYCAN BIOSYNTHESIS CLASS F PROTEIN-RELATED"/>
    <property type="match status" value="1"/>
</dbReference>
<accession>A0ABD5R142</accession>
<dbReference type="PANTHER" id="PTHR43157:SF54">
    <property type="entry name" value="RETINOL DEHYDROGENASE 12-LIKE ISOFORM X1-RELATED"/>
    <property type="match status" value="1"/>
</dbReference>
<dbReference type="GO" id="GO:0016491">
    <property type="term" value="F:oxidoreductase activity"/>
    <property type="evidence" value="ECO:0007669"/>
    <property type="project" value="UniProtKB-KW"/>
</dbReference>
<evidence type="ECO:0000313" key="3">
    <source>
        <dbReference type="Proteomes" id="UP001596118"/>
    </source>
</evidence>
<dbReference type="Proteomes" id="UP001596118">
    <property type="component" value="Unassembled WGS sequence"/>
</dbReference>
<keyword evidence="1" id="KW-0560">Oxidoreductase</keyword>
<dbReference type="CDD" id="cd05327">
    <property type="entry name" value="retinol-DH_like_SDR_c_like"/>
    <property type="match status" value="1"/>
</dbReference>
<dbReference type="PRINTS" id="PR00081">
    <property type="entry name" value="GDHRDH"/>
</dbReference>
<sequence length="329" mass="35105">MTDWTPADMPDLEGTTVVVTGANSGLGLEGTRAFARKGATVVMACRSVDRGERAAAAVRESAASTDPDPDLDVRECDLASLDSIRSFAEGLAADYDGVDVLCNNAGVMAIPRSETEDGFETQFGVNHLGHFALTGRLFDLLLAADGVDDAARVVTQSSGAHEQGEMDFADLNWEESYGKWRAYGRSKLANLLFAYELQRRIDAAGILGVRSVACHPGYADTDLQMRTARESGNPLLTVGMRLANAVLGQDAAVGAEPMLYAATADVDGGAYVEPSGFMNMRGHPTVGRSNDASYDRADARRLWEYSVEATDVTFPFGEKNEAVDDAADV</sequence>
<dbReference type="Pfam" id="PF00106">
    <property type="entry name" value="adh_short"/>
    <property type="match status" value="1"/>
</dbReference>
<dbReference type="InterPro" id="IPR002347">
    <property type="entry name" value="SDR_fam"/>
</dbReference>
<dbReference type="AlphaFoldDB" id="A0ABD5R142"/>